<name>A0ABU0TGR2_9FLAO</name>
<organism evidence="1 2">
    <name type="scientific">Chryseobacterium camelliae</name>
    <dbReference type="NCBI Taxonomy" id="1265445"/>
    <lineage>
        <taxon>Bacteria</taxon>
        <taxon>Pseudomonadati</taxon>
        <taxon>Bacteroidota</taxon>
        <taxon>Flavobacteriia</taxon>
        <taxon>Flavobacteriales</taxon>
        <taxon>Weeksellaceae</taxon>
        <taxon>Chryseobacterium group</taxon>
        <taxon>Chryseobacterium</taxon>
    </lineage>
</organism>
<dbReference type="Proteomes" id="UP001225072">
    <property type="component" value="Unassembled WGS sequence"/>
</dbReference>
<protein>
    <submittedName>
        <fullName evidence="1">Uncharacterized protein</fullName>
    </submittedName>
</protein>
<dbReference type="EMBL" id="JAUTAL010000001">
    <property type="protein sequence ID" value="MDQ1095450.1"/>
    <property type="molecule type" value="Genomic_DNA"/>
</dbReference>
<accession>A0ABU0TGR2</accession>
<evidence type="ECO:0000313" key="1">
    <source>
        <dbReference type="EMBL" id="MDQ1095450.1"/>
    </source>
</evidence>
<keyword evidence="2" id="KW-1185">Reference proteome</keyword>
<sequence>MDENREIQLQNIWLKLGTIPDEEFVHQIKNYIDLLTDSQTFADIEDHCKNDSQK</sequence>
<dbReference type="RefSeq" id="WP_307446268.1">
    <property type="nucleotide sequence ID" value="NZ_JAUTAL010000001.1"/>
</dbReference>
<evidence type="ECO:0000313" key="2">
    <source>
        <dbReference type="Proteomes" id="UP001225072"/>
    </source>
</evidence>
<reference evidence="1 2" key="1">
    <citation type="submission" date="2023-07" db="EMBL/GenBank/DDBJ databases">
        <title>Functional and genomic diversity of the sorghum phyllosphere microbiome.</title>
        <authorList>
            <person name="Shade A."/>
        </authorList>
    </citation>
    <scope>NUCLEOTIDE SEQUENCE [LARGE SCALE GENOMIC DNA]</scope>
    <source>
        <strain evidence="1 2">SORGH_AS_1064</strain>
    </source>
</reference>
<comment type="caution">
    <text evidence="1">The sequence shown here is derived from an EMBL/GenBank/DDBJ whole genome shotgun (WGS) entry which is preliminary data.</text>
</comment>
<proteinExistence type="predicted"/>
<gene>
    <name evidence="1" type="ORF">QE404_000597</name>
</gene>